<dbReference type="PANTHER" id="PTHR33507">
    <property type="entry name" value="INNER MEMBRANE PROTEIN YBBJ"/>
    <property type="match status" value="1"/>
</dbReference>
<gene>
    <name evidence="6" type="ORF">CLOSAC_16570</name>
</gene>
<name>A0A1S8NGK6_CLOSA</name>
<dbReference type="STRING" id="169679.CSACC_12840"/>
<evidence type="ECO:0000259" key="5">
    <source>
        <dbReference type="Pfam" id="PF01957"/>
    </source>
</evidence>
<dbReference type="Pfam" id="PF01957">
    <property type="entry name" value="NfeD"/>
    <property type="match status" value="1"/>
</dbReference>
<dbReference type="SUPFAM" id="SSF141322">
    <property type="entry name" value="NfeD domain-like"/>
    <property type="match status" value="1"/>
</dbReference>
<evidence type="ECO:0000256" key="3">
    <source>
        <dbReference type="ARBA" id="ARBA00022989"/>
    </source>
</evidence>
<dbReference type="PANTHER" id="PTHR33507:SF3">
    <property type="entry name" value="INNER MEMBRANE PROTEIN YBBJ"/>
    <property type="match status" value="1"/>
</dbReference>
<evidence type="ECO:0000313" key="6">
    <source>
        <dbReference type="EMBL" id="OOM13571.1"/>
    </source>
</evidence>
<dbReference type="AlphaFoldDB" id="A0A1S8NGK6"/>
<reference evidence="6 7" key="1">
    <citation type="submission" date="2016-05" db="EMBL/GenBank/DDBJ databases">
        <title>Microbial solvent formation.</title>
        <authorList>
            <person name="Poehlein A."/>
            <person name="Montoya Solano J.D."/>
            <person name="Flitsch S."/>
            <person name="Krabben P."/>
            <person name="Duerre P."/>
            <person name="Daniel R."/>
        </authorList>
    </citation>
    <scope>NUCLEOTIDE SEQUENCE [LARGE SCALE GENOMIC DNA]</scope>
    <source>
        <strain evidence="6 7">L1-8</strain>
    </source>
</reference>
<dbReference type="GeneID" id="55473803"/>
<comment type="subcellular location">
    <subcellularLocation>
        <location evidence="1">Membrane</location>
        <topology evidence="1">Multi-pass membrane protein</topology>
    </subcellularLocation>
</comment>
<dbReference type="EMBL" id="LZYZ01000003">
    <property type="protein sequence ID" value="OOM13571.1"/>
    <property type="molecule type" value="Genomic_DNA"/>
</dbReference>
<dbReference type="InterPro" id="IPR052165">
    <property type="entry name" value="Membrane_assoc_protease"/>
</dbReference>
<dbReference type="Proteomes" id="UP000191154">
    <property type="component" value="Unassembled WGS sequence"/>
</dbReference>
<dbReference type="InterPro" id="IPR012340">
    <property type="entry name" value="NA-bd_OB-fold"/>
</dbReference>
<dbReference type="Gene3D" id="2.40.50.140">
    <property type="entry name" value="Nucleic acid-binding proteins"/>
    <property type="match status" value="1"/>
</dbReference>
<evidence type="ECO:0000256" key="2">
    <source>
        <dbReference type="ARBA" id="ARBA00022692"/>
    </source>
</evidence>
<protein>
    <recommendedName>
        <fullName evidence="5">NfeD-like C-terminal domain-containing protein</fullName>
    </recommendedName>
</protein>
<keyword evidence="4" id="KW-0472">Membrane</keyword>
<dbReference type="RefSeq" id="WP_022744574.1">
    <property type="nucleotide sequence ID" value="NZ_CP016086.1"/>
</dbReference>
<evidence type="ECO:0000256" key="1">
    <source>
        <dbReference type="ARBA" id="ARBA00004141"/>
    </source>
</evidence>
<keyword evidence="3" id="KW-1133">Transmembrane helix</keyword>
<sequence length="140" mass="15696">MNLLVFWLIIVICTFVIDILTSNFCFVLFSIGAIVAAICGIFGMSFMMQIIIFAIISIVALIIGYPILKNKNIRMCKKTLLMEETYIGKVMKSENEISDKAQIKVNGEYWTAINEGEVIHPGEKFVITGIEGIKLKIKKA</sequence>
<keyword evidence="2" id="KW-0812">Transmembrane</keyword>
<comment type="caution">
    <text evidence="6">The sequence shown here is derived from an EMBL/GenBank/DDBJ whole genome shotgun (WGS) entry which is preliminary data.</text>
</comment>
<accession>A0A1S8NGK6</accession>
<organism evidence="6 7">
    <name type="scientific">Clostridium saccharobutylicum</name>
    <dbReference type="NCBI Taxonomy" id="169679"/>
    <lineage>
        <taxon>Bacteria</taxon>
        <taxon>Bacillati</taxon>
        <taxon>Bacillota</taxon>
        <taxon>Clostridia</taxon>
        <taxon>Eubacteriales</taxon>
        <taxon>Clostridiaceae</taxon>
        <taxon>Clostridium</taxon>
    </lineage>
</organism>
<proteinExistence type="predicted"/>
<feature type="domain" description="NfeD-like C-terminal" evidence="5">
    <location>
        <begin position="84"/>
        <end position="139"/>
    </location>
</feature>
<dbReference type="InterPro" id="IPR002810">
    <property type="entry name" value="NfeD-like_C"/>
</dbReference>
<evidence type="ECO:0000256" key="4">
    <source>
        <dbReference type="ARBA" id="ARBA00023136"/>
    </source>
</evidence>
<dbReference type="GO" id="GO:0005886">
    <property type="term" value="C:plasma membrane"/>
    <property type="evidence" value="ECO:0007669"/>
    <property type="project" value="TreeGrafter"/>
</dbReference>
<evidence type="ECO:0000313" key="7">
    <source>
        <dbReference type="Proteomes" id="UP000191154"/>
    </source>
</evidence>